<comment type="caution">
    <text evidence="1">The sequence shown here is derived from an EMBL/GenBank/DDBJ whole genome shotgun (WGS) entry which is preliminary data.</text>
</comment>
<proteinExistence type="predicted"/>
<accession>A0ABR6XSF9</accession>
<dbReference type="RefSeq" id="WP_186891452.1">
    <property type="nucleotide sequence ID" value="NZ_JACOFU010000005.1"/>
</dbReference>
<reference evidence="1 2" key="1">
    <citation type="submission" date="2020-08" db="EMBL/GenBank/DDBJ databases">
        <title>Novel species isolated from subtropical streams in China.</title>
        <authorList>
            <person name="Lu H."/>
        </authorList>
    </citation>
    <scope>NUCLEOTIDE SEQUENCE [LARGE SCALE GENOMIC DNA]</scope>
    <source>
        <strain evidence="1 2">KCTC 52442</strain>
    </source>
</reference>
<evidence type="ECO:0000313" key="1">
    <source>
        <dbReference type="EMBL" id="MBC3832405.1"/>
    </source>
</evidence>
<dbReference type="EMBL" id="JACOFU010000005">
    <property type="protein sequence ID" value="MBC3832405.1"/>
    <property type="molecule type" value="Genomic_DNA"/>
</dbReference>
<dbReference type="Proteomes" id="UP000643610">
    <property type="component" value="Unassembled WGS sequence"/>
</dbReference>
<evidence type="ECO:0008006" key="3">
    <source>
        <dbReference type="Google" id="ProtNLM"/>
    </source>
</evidence>
<protein>
    <recommendedName>
        <fullName evidence="3">XRE family transcriptional regulator</fullName>
    </recommendedName>
</protein>
<organism evidence="1 2">
    <name type="scientific">Undibacterium amnicola</name>
    <dbReference type="NCBI Taxonomy" id="1834038"/>
    <lineage>
        <taxon>Bacteria</taxon>
        <taxon>Pseudomonadati</taxon>
        <taxon>Pseudomonadota</taxon>
        <taxon>Betaproteobacteria</taxon>
        <taxon>Burkholderiales</taxon>
        <taxon>Oxalobacteraceae</taxon>
        <taxon>Undibacterium</taxon>
    </lineage>
</organism>
<keyword evidence="2" id="KW-1185">Reference proteome</keyword>
<sequence>MPNILDIPETSEFNYDPENLLDAIIKHLGIRNDAALSRRLEVAPPVVSKIRHRILPIGATLLIRIHEETGWTIKEIRSKMGDNREKFRIHDLI</sequence>
<gene>
    <name evidence="1" type="ORF">H8K33_12940</name>
</gene>
<name>A0ABR6XSF9_9BURK</name>
<evidence type="ECO:0000313" key="2">
    <source>
        <dbReference type="Proteomes" id="UP000643610"/>
    </source>
</evidence>